<protein>
    <submittedName>
        <fullName evidence="2">TIM barrel protein</fullName>
    </submittedName>
</protein>
<evidence type="ECO:0000313" key="2">
    <source>
        <dbReference type="EMBL" id="WRQ89561.1"/>
    </source>
</evidence>
<proteinExistence type="predicted"/>
<dbReference type="Gene3D" id="3.20.20.150">
    <property type="entry name" value="Divalent-metal-dependent TIM barrel enzymes"/>
    <property type="match status" value="1"/>
</dbReference>
<dbReference type="Proteomes" id="UP000738431">
    <property type="component" value="Chromosome"/>
</dbReference>
<gene>
    <name evidence="2" type="ORF">K1X11_009085</name>
</gene>
<dbReference type="SUPFAM" id="SSF51658">
    <property type="entry name" value="Xylose isomerase-like"/>
    <property type="match status" value="1"/>
</dbReference>
<dbReference type="EMBL" id="CP139781">
    <property type="protein sequence ID" value="WRQ89561.1"/>
    <property type="molecule type" value="Genomic_DNA"/>
</dbReference>
<name>A0ABZ1CD12_9BACT</name>
<accession>A0ABZ1CD12</accession>
<feature type="domain" description="Xylose isomerase-like TIM barrel" evidence="1">
    <location>
        <begin position="22"/>
        <end position="255"/>
    </location>
</feature>
<dbReference type="PANTHER" id="PTHR12110">
    <property type="entry name" value="HYDROXYPYRUVATE ISOMERASE"/>
    <property type="match status" value="1"/>
</dbReference>
<reference evidence="2 3" key="2">
    <citation type="submission" date="2023-12" db="EMBL/GenBank/DDBJ databases">
        <title>Description of an unclassified Opitutus bacterium of Verrucomicrobiota.</title>
        <authorList>
            <person name="Zhang D.-F."/>
        </authorList>
    </citation>
    <scope>NUCLEOTIDE SEQUENCE [LARGE SCALE GENOMIC DNA]</scope>
    <source>
        <strain evidence="2 3">WL0086</strain>
    </source>
</reference>
<sequence length="264" mass="29496">MSYQRCYSTLGNPAATLSEALAVASNFDLDAVELRTLEGRLDLPALFTARFGSPAALADQLGDQRLRIRSLDTSLRLLTNTAADRAEFLEFLPWAEALGVRWLRLFDGGENLAADLPGALDTFHWWHEQKQRHDWQADIMIETHDALLSSDAILALAGACPGIGILWDSHHTWKKGGESPVTTWQKIRDHVVHIHVKESISQPSAKHPFSYVLPGQGEFPMAELQPLLAAEFAGAVSLEWERHWHPELAPLEAALQSAQELKWW</sequence>
<dbReference type="InterPro" id="IPR036237">
    <property type="entry name" value="Xyl_isomerase-like_sf"/>
</dbReference>
<dbReference type="InterPro" id="IPR013022">
    <property type="entry name" value="Xyl_isomerase-like_TIM-brl"/>
</dbReference>
<evidence type="ECO:0000313" key="3">
    <source>
        <dbReference type="Proteomes" id="UP000738431"/>
    </source>
</evidence>
<dbReference type="Pfam" id="PF01261">
    <property type="entry name" value="AP_endonuc_2"/>
    <property type="match status" value="1"/>
</dbReference>
<keyword evidence="3" id="KW-1185">Reference proteome</keyword>
<dbReference type="InterPro" id="IPR050312">
    <property type="entry name" value="IolE/XylAMocC-like"/>
</dbReference>
<organism evidence="2 3">
    <name type="scientific">Actomonas aquatica</name>
    <dbReference type="NCBI Taxonomy" id="2866162"/>
    <lineage>
        <taxon>Bacteria</taxon>
        <taxon>Pseudomonadati</taxon>
        <taxon>Verrucomicrobiota</taxon>
        <taxon>Opitutia</taxon>
        <taxon>Opitutales</taxon>
        <taxon>Opitutaceae</taxon>
        <taxon>Actomonas</taxon>
    </lineage>
</organism>
<dbReference type="RefSeq" id="WP_221029753.1">
    <property type="nucleotide sequence ID" value="NZ_CP139781.1"/>
</dbReference>
<reference evidence="2 3" key="1">
    <citation type="submission" date="2021-08" db="EMBL/GenBank/DDBJ databases">
        <authorList>
            <person name="Zhang D."/>
            <person name="Zhang A."/>
            <person name="Wang L."/>
        </authorList>
    </citation>
    <scope>NUCLEOTIDE SEQUENCE [LARGE SCALE GENOMIC DNA]</scope>
    <source>
        <strain evidence="2 3">WL0086</strain>
    </source>
</reference>
<evidence type="ECO:0000259" key="1">
    <source>
        <dbReference type="Pfam" id="PF01261"/>
    </source>
</evidence>